<reference evidence="6" key="1">
    <citation type="submission" date="2025-08" db="UniProtKB">
        <authorList>
            <consortium name="RefSeq"/>
        </authorList>
    </citation>
    <scope>IDENTIFICATION</scope>
    <source>
        <tissue evidence="6">Gonads</tissue>
    </source>
</reference>
<dbReference type="GeneID" id="106162526"/>
<dbReference type="InterPro" id="IPR008733">
    <property type="entry name" value="PEX11"/>
</dbReference>
<proteinExistence type="predicted"/>
<evidence type="ECO:0000256" key="2">
    <source>
        <dbReference type="ARBA" id="ARBA00023136"/>
    </source>
</evidence>
<dbReference type="PANTHER" id="PTHR12652">
    <property type="entry name" value="PEROXISOMAL BIOGENESIS FACTOR 11"/>
    <property type="match status" value="1"/>
</dbReference>
<keyword evidence="2" id="KW-0472">Membrane</keyword>
<dbReference type="RefSeq" id="XP_013395286.1">
    <property type="nucleotide sequence ID" value="XM_013539832.1"/>
</dbReference>
<evidence type="ECO:0000313" key="6">
    <source>
        <dbReference type="RefSeq" id="XP_013395286.1"/>
    </source>
</evidence>
<dbReference type="AlphaFoldDB" id="A0A1S3IBQ0"/>
<gene>
    <name evidence="6" type="primary">LOC106162526</name>
</gene>
<comment type="subcellular location">
    <subcellularLocation>
        <location evidence="4">Peroxisome membrane</location>
    </subcellularLocation>
</comment>
<dbReference type="OMA" id="IYRITQY"/>
<dbReference type="GO" id="GO:0005778">
    <property type="term" value="C:peroxisomal membrane"/>
    <property type="evidence" value="ECO:0007669"/>
    <property type="project" value="UniProtKB-SubCell"/>
</dbReference>
<keyword evidence="3" id="KW-0576">Peroxisome</keyword>
<dbReference type="Proteomes" id="UP000085678">
    <property type="component" value="Unplaced"/>
</dbReference>
<keyword evidence="5" id="KW-1185">Reference proteome</keyword>
<evidence type="ECO:0000256" key="3">
    <source>
        <dbReference type="ARBA" id="ARBA00023140"/>
    </source>
</evidence>
<evidence type="ECO:0000256" key="4">
    <source>
        <dbReference type="ARBA" id="ARBA00046271"/>
    </source>
</evidence>
<evidence type="ECO:0000256" key="1">
    <source>
        <dbReference type="ARBA" id="ARBA00022593"/>
    </source>
</evidence>
<dbReference type="Pfam" id="PF05648">
    <property type="entry name" value="PEX11"/>
    <property type="match status" value="1"/>
</dbReference>
<evidence type="ECO:0000313" key="5">
    <source>
        <dbReference type="Proteomes" id="UP000085678"/>
    </source>
</evidence>
<organism evidence="5 6">
    <name type="scientific">Lingula anatina</name>
    <name type="common">Brachiopod</name>
    <name type="synonym">Lingula unguis</name>
    <dbReference type="NCBI Taxonomy" id="7574"/>
    <lineage>
        <taxon>Eukaryota</taxon>
        <taxon>Metazoa</taxon>
        <taxon>Spiralia</taxon>
        <taxon>Lophotrochozoa</taxon>
        <taxon>Brachiopoda</taxon>
        <taxon>Linguliformea</taxon>
        <taxon>Lingulata</taxon>
        <taxon>Lingulida</taxon>
        <taxon>Linguloidea</taxon>
        <taxon>Lingulidae</taxon>
        <taxon>Lingula</taxon>
    </lineage>
</organism>
<dbReference type="OrthoDB" id="411017at2759"/>
<accession>A0A1S3IBQ0</accession>
<dbReference type="PANTHER" id="PTHR12652:SF50">
    <property type="entry name" value="PEROXIN 11"/>
    <property type="match status" value="1"/>
</dbReference>
<dbReference type="STRING" id="7574.A0A1S3IBQ0"/>
<keyword evidence="1" id="KW-0962">Peroxisome biogenesis</keyword>
<name>A0A1S3IBQ0_LINAN</name>
<dbReference type="InParanoid" id="A0A1S3IBQ0"/>
<sequence>MSTHGSIVRDIIKFNSYTSSRDKIYRICQYASRLVLWYMARQGKTAGDLQEWFQKLEAAMTTSRKLFRLATSLEFLQKAVDASKVTDNALVVTILGGMLGKALWLLIDHLLWLGKVNLVQVDMKKWSRRASWFWLVGQIFLVARDVRKLQLLMIRAKKIQRHGEENRESTGTLRKDFHTARLEAAKDILDILIPLSSLEFISKGFGAGGGLLSSFIGFRLEWEKNVRPYTTKVKV</sequence>
<dbReference type="KEGG" id="lak:106162526"/>
<dbReference type="GO" id="GO:0016559">
    <property type="term" value="P:peroxisome fission"/>
    <property type="evidence" value="ECO:0007669"/>
    <property type="project" value="InterPro"/>
</dbReference>
<protein>
    <submittedName>
        <fullName evidence="6">Peroxisomal membrane protein 11 homolog</fullName>
    </submittedName>
</protein>